<gene>
    <name evidence="1" type="ORF">Pmar_PMAR024423</name>
</gene>
<accession>C5LG95</accession>
<evidence type="ECO:0000313" key="1">
    <source>
        <dbReference type="EMBL" id="EER04248.1"/>
    </source>
</evidence>
<keyword evidence="2" id="KW-1185">Reference proteome</keyword>
<dbReference type="RefSeq" id="XP_002772432.1">
    <property type="nucleotide sequence ID" value="XM_002772386.1"/>
</dbReference>
<dbReference type="EMBL" id="GG681743">
    <property type="protein sequence ID" value="EER04248.1"/>
    <property type="molecule type" value="Genomic_DNA"/>
</dbReference>
<reference evidence="1 2" key="1">
    <citation type="submission" date="2008-07" db="EMBL/GenBank/DDBJ databases">
        <authorList>
            <person name="El-Sayed N."/>
            <person name="Caler E."/>
            <person name="Inman J."/>
            <person name="Amedeo P."/>
            <person name="Hass B."/>
            <person name="Wortman J."/>
        </authorList>
    </citation>
    <scope>NUCLEOTIDE SEQUENCE [LARGE SCALE GENOMIC DNA]</scope>
    <source>
        <strain evidence="2">ATCC 50983 / TXsc</strain>
    </source>
</reference>
<proteinExistence type="predicted"/>
<dbReference type="AlphaFoldDB" id="C5LG95"/>
<name>C5LG95_PERM5</name>
<feature type="non-terminal residue" evidence="1">
    <location>
        <position position="88"/>
    </location>
</feature>
<dbReference type="GeneID" id="9045846"/>
<sequence>MASIWYCILFIPMRIQLRYRRSGYHQCRYEYRGYGPKNSRFSEAYVWARGGHTRHNGHGYPGYGSLPGIFLQNIYGSPSELVLSTDEW</sequence>
<organism evidence="2">
    <name type="scientific">Perkinsus marinus (strain ATCC 50983 / TXsc)</name>
    <dbReference type="NCBI Taxonomy" id="423536"/>
    <lineage>
        <taxon>Eukaryota</taxon>
        <taxon>Sar</taxon>
        <taxon>Alveolata</taxon>
        <taxon>Perkinsozoa</taxon>
        <taxon>Perkinsea</taxon>
        <taxon>Perkinsida</taxon>
        <taxon>Perkinsidae</taxon>
        <taxon>Perkinsus</taxon>
    </lineage>
</organism>
<dbReference type="Proteomes" id="UP000007800">
    <property type="component" value="Unassembled WGS sequence"/>
</dbReference>
<evidence type="ECO:0000313" key="2">
    <source>
        <dbReference type="Proteomes" id="UP000007800"/>
    </source>
</evidence>
<protein>
    <submittedName>
        <fullName evidence="1">Uncharacterized protein</fullName>
    </submittedName>
</protein>
<dbReference type="InParanoid" id="C5LG95"/>